<proteinExistence type="predicted"/>
<organism evidence="2 3">
    <name type="scientific">Streptosporangium carneum</name>
    <dbReference type="NCBI Taxonomy" id="47481"/>
    <lineage>
        <taxon>Bacteria</taxon>
        <taxon>Bacillati</taxon>
        <taxon>Actinomycetota</taxon>
        <taxon>Actinomycetes</taxon>
        <taxon>Streptosporangiales</taxon>
        <taxon>Streptosporangiaceae</taxon>
        <taxon>Streptosporangium</taxon>
    </lineage>
</organism>
<keyword evidence="1" id="KW-0560">Oxidoreductase</keyword>
<dbReference type="InterPro" id="IPR052228">
    <property type="entry name" value="Sec_Metab_Biosynth_Oxidored"/>
</dbReference>
<dbReference type="InterPro" id="IPR036291">
    <property type="entry name" value="NAD(P)-bd_dom_sf"/>
</dbReference>
<dbReference type="GO" id="GO:0016491">
    <property type="term" value="F:oxidoreductase activity"/>
    <property type="evidence" value="ECO:0007669"/>
    <property type="project" value="UniProtKB-KW"/>
</dbReference>
<evidence type="ECO:0000313" key="2">
    <source>
        <dbReference type="EMBL" id="GLK09469.1"/>
    </source>
</evidence>
<protein>
    <recommendedName>
        <fullName evidence="4">Oxidoreductase</fullName>
    </recommendedName>
</protein>
<dbReference type="InterPro" id="IPR002347">
    <property type="entry name" value="SDR_fam"/>
</dbReference>
<reference evidence="2" key="2">
    <citation type="submission" date="2023-01" db="EMBL/GenBank/DDBJ databases">
        <authorList>
            <person name="Sun Q."/>
            <person name="Evtushenko L."/>
        </authorList>
    </citation>
    <scope>NUCLEOTIDE SEQUENCE</scope>
    <source>
        <strain evidence="2">VKM Ac-2007</strain>
    </source>
</reference>
<dbReference type="PANTHER" id="PTHR47534:SF3">
    <property type="entry name" value="ALCOHOL DEHYDROGENASE-LIKE C-TERMINAL DOMAIN-CONTAINING PROTEIN"/>
    <property type="match status" value="1"/>
</dbReference>
<dbReference type="PANTHER" id="PTHR47534">
    <property type="entry name" value="YALI0E05731P"/>
    <property type="match status" value="1"/>
</dbReference>
<evidence type="ECO:0008006" key="4">
    <source>
        <dbReference type="Google" id="ProtNLM"/>
    </source>
</evidence>
<keyword evidence="3" id="KW-1185">Reference proteome</keyword>
<accession>A0A9W6I1V1</accession>
<gene>
    <name evidence="2" type="ORF">GCM10017600_28750</name>
</gene>
<comment type="caution">
    <text evidence="2">The sequence shown here is derived from an EMBL/GenBank/DDBJ whole genome shotgun (WGS) entry which is preliminary data.</text>
</comment>
<dbReference type="SUPFAM" id="SSF51735">
    <property type="entry name" value="NAD(P)-binding Rossmann-fold domains"/>
    <property type="match status" value="1"/>
</dbReference>
<name>A0A9W6I1V1_9ACTN</name>
<evidence type="ECO:0000313" key="3">
    <source>
        <dbReference type="Proteomes" id="UP001143474"/>
    </source>
</evidence>
<dbReference type="RefSeq" id="WP_271217929.1">
    <property type="nucleotide sequence ID" value="NZ_BAAAVD010000045.1"/>
</dbReference>
<dbReference type="Proteomes" id="UP001143474">
    <property type="component" value="Unassembled WGS sequence"/>
</dbReference>
<sequence>MRTVVISGGTDGIGREIALTSLSRGENVVAVGRNPEKGRALLEAAAETGAGARAFFVEADLSLVSENRRVIEEITARFPTVDALVLCARHYLSRRRETPEGFEENFALFYLSRFLLSHGLAGALERAERPVIANVAGPGGNMSLIRWDDLELERGYDGGAALGQGGKLNDLLAVSFAEEHRAGRTRYALFHPGITATSFSGEYDEAVRPHIEAMKERGKPVRESAAPIIAVLDDPPAEPLSAFVEGRRISVEDASFDRSAAARLRDLTGRLLSR</sequence>
<dbReference type="Gene3D" id="3.40.50.720">
    <property type="entry name" value="NAD(P)-binding Rossmann-like Domain"/>
    <property type="match status" value="1"/>
</dbReference>
<reference evidence="2" key="1">
    <citation type="journal article" date="2014" name="Int. J. Syst. Evol. Microbiol.">
        <title>Complete genome sequence of Corynebacterium casei LMG S-19264T (=DSM 44701T), isolated from a smear-ripened cheese.</title>
        <authorList>
            <consortium name="US DOE Joint Genome Institute (JGI-PGF)"/>
            <person name="Walter F."/>
            <person name="Albersmeier A."/>
            <person name="Kalinowski J."/>
            <person name="Ruckert C."/>
        </authorList>
    </citation>
    <scope>NUCLEOTIDE SEQUENCE</scope>
    <source>
        <strain evidence="2">VKM Ac-2007</strain>
    </source>
</reference>
<dbReference type="Pfam" id="PF00106">
    <property type="entry name" value="adh_short"/>
    <property type="match status" value="1"/>
</dbReference>
<dbReference type="AlphaFoldDB" id="A0A9W6I1V1"/>
<evidence type="ECO:0000256" key="1">
    <source>
        <dbReference type="ARBA" id="ARBA00023002"/>
    </source>
</evidence>
<dbReference type="EMBL" id="BSEV01000005">
    <property type="protein sequence ID" value="GLK09469.1"/>
    <property type="molecule type" value="Genomic_DNA"/>
</dbReference>